<keyword evidence="18 21" id="KW-0496">Mitochondrion</keyword>
<dbReference type="InterPro" id="IPR002938">
    <property type="entry name" value="FAD-bd"/>
</dbReference>
<comment type="function">
    <text evidence="20">Sorting nexin, involved in the separation or division of vacuoles throughout the entire life cycle of the cells. Involved in retrieval of late-Golgi SNAREs from post-Golgi endosomes to the trans-Golgi network, for cytoplasm to vacuole transport (Cvt), and autophagy of large cargos including mitophagy, pexophagy and glycophagy.</text>
</comment>
<dbReference type="SMART" id="SM00312">
    <property type="entry name" value="PX"/>
    <property type="match status" value="1"/>
</dbReference>
<evidence type="ECO:0000256" key="8">
    <source>
        <dbReference type="ARBA" id="ARBA00022490"/>
    </source>
</evidence>
<evidence type="ECO:0000256" key="19">
    <source>
        <dbReference type="ARBA" id="ARBA00023136"/>
    </source>
</evidence>
<comment type="catalytic activity">
    <reaction evidence="21">
        <text>a 2-methoxy-6-(all-trans-polyprenyl)phenol + 2 reduced [2Fe-2S]-[ferredoxin] + O2 + 2 H(+) = a 2-methoxy-6-(all-trans-polyprenyl)benzene-1,4-diol + 2 oxidized [2Fe-2S]-[ferredoxin] + H2O</text>
        <dbReference type="Rhea" id="RHEA:81183"/>
        <dbReference type="Rhea" id="RHEA-COMP:9551"/>
        <dbReference type="Rhea" id="RHEA-COMP:10000"/>
        <dbReference type="Rhea" id="RHEA-COMP:10001"/>
        <dbReference type="Rhea" id="RHEA-COMP:10858"/>
        <dbReference type="ChEBI" id="CHEBI:15377"/>
        <dbReference type="ChEBI" id="CHEBI:15378"/>
        <dbReference type="ChEBI" id="CHEBI:15379"/>
        <dbReference type="ChEBI" id="CHEBI:33737"/>
        <dbReference type="ChEBI" id="CHEBI:33738"/>
        <dbReference type="ChEBI" id="CHEBI:62731"/>
        <dbReference type="ChEBI" id="CHEBI:84166"/>
        <dbReference type="EC" id="1.14.15.46"/>
    </reaction>
</comment>
<keyword evidence="13 21" id="KW-0274">FAD</keyword>
<name>A0A0F4YFD4_RASE3</name>
<evidence type="ECO:0000256" key="13">
    <source>
        <dbReference type="ARBA" id="ARBA00022827"/>
    </source>
</evidence>
<evidence type="ECO:0000256" key="5">
    <source>
        <dbReference type="ARBA" id="ARBA00005349"/>
    </source>
</evidence>
<keyword evidence="8" id="KW-0963">Cytoplasm</keyword>
<dbReference type="GeneID" id="25321352"/>
<evidence type="ECO:0000256" key="23">
    <source>
        <dbReference type="SAM" id="MobiDB-lite"/>
    </source>
</evidence>
<dbReference type="GO" id="GO:0016712">
    <property type="term" value="F:oxidoreductase activity, acting on paired donors, with incorporation or reduction of molecular oxygen, reduced flavin or flavoprotein as one donor, and incorporation of one atom of oxygen"/>
    <property type="evidence" value="ECO:0007669"/>
    <property type="project" value="UniProtKB-UniRule"/>
</dbReference>
<comment type="subcellular location">
    <subcellularLocation>
        <location evidence="3">Cytoplasm</location>
        <location evidence="3">Cytosol</location>
    </subcellularLocation>
    <subcellularLocation>
        <location evidence="2">Endosome membrane</location>
        <topology evidence="2">Peripheral membrane protein</topology>
    </subcellularLocation>
    <subcellularLocation>
        <location evidence="21">Mitochondrion inner membrane</location>
        <topology evidence="21">Peripheral membrane protein</topology>
        <orientation evidence="21">Matrix side</orientation>
    </subcellularLocation>
    <subcellularLocation>
        <location evidence="4">Preautophagosomal structure membrane</location>
        <topology evidence="4">Peripheral membrane protein</topology>
    </subcellularLocation>
</comment>
<evidence type="ECO:0000256" key="9">
    <source>
        <dbReference type="ARBA" id="ARBA00022630"/>
    </source>
</evidence>
<comment type="catalytic activity">
    <reaction evidence="21">
        <text>a 4-hydroxy-3-(all-trans-polyprenyl)benzoate + 2 reduced [2Fe-2S]-[ferredoxin] + O2 + 2 H(+) = a 3,4-dihydroxy-5-(all-trans-polyprenyl)benzoate + 2 oxidized [2Fe-2S]-[ferredoxin] + H2O</text>
        <dbReference type="Rhea" id="RHEA:81195"/>
        <dbReference type="Rhea" id="RHEA-COMP:9514"/>
        <dbReference type="Rhea" id="RHEA-COMP:10000"/>
        <dbReference type="Rhea" id="RHEA-COMP:10001"/>
        <dbReference type="Rhea" id="RHEA-COMP:10930"/>
        <dbReference type="ChEBI" id="CHEBI:15377"/>
        <dbReference type="ChEBI" id="CHEBI:15378"/>
        <dbReference type="ChEBI" id="CHEBI:15379"/>
        <dbReference type="ChEBI" id="CHEBI:33737"/>
        <dbReference type="ChEBI" id="CHEBI:33738"/>
        <dbReference type="ChEBI" id="CHEBI:64694"/>
        <dbReference type="ChEBI" id="CHEBI:78396"/>
        <dbReference type="EC" id="1.14.15.45"/>
    </reaction>
</comment>
<feature type="domain" description="PX" evidence="24">
    <location>
        <begin position="70"/>
        <end position="192"/>
    </location>
</feature>
<evidence type="ECO:0000256" key="17">
    <source>
        <dbReference type="ARBA" id="ARBA00023121"/>
    </source>
</evidence>
<comment type="cofactor">
    <cofactor evidence="1 21">
        <name>FAD</name>
        <dbReference type="ChEBI" id="CHEBI:57692"/>
    </cofactor>
</comment>
<keyword evidence="7" id="KW-0813">Transport</keyword>
<dbReference type="AlphaFoldDB" id="A0A0F4YFD4"/>
<dbReference type="Proteomes" id="UP000053958">
    <property type="component" value="Unassembled WGS sequence"/>
</dbReference>
<dbReference type="CDD" id="cd07628">
    <property type="entry name" value="BAR_Atg24p"/>
    <property type="match status" value="1"/>
</dbReference>
<evidence type="ECO:0000256" key="22">
    <source>
        <dbReference type="SAM" id="Coils"/>
    </source>
</evidence>
<comment type="subunit">
    <text evidence="21">Component of a multi-subunit COQ enzyme complex, composed of at least COQ3, COQ4, COQ5, COQ6, COQ7 and COQ9.</text>
</comment>
<dbReference type="Pfam" id="PF01494">
    <property type="entry name" value="FAD_binding_3"/>
    <property type="match status" value="1"/>
</dbReference>
<dbReference type="InterPro" id="IPR010971">
    <property type="entry name" value="UbiH/COQ6"/>
</dbReference>
<evidence type="ECO:0000259" key="24">
    <source>
        <dbReference type="PROSITE" id="PS50195"/>
    </source>
</evidence>
<comment type="caution">
    <text evidence="25">The sequence shown here is derived from an EMBL/GenBank/DDBJ whole genome shotgun (WGS) entry which is preliminary data.</text>
</comment>
<dbReference type="PRINTS" id="PR00420">
    <property type="entry name" value="RNGMNOXGNASE"/>
</dbReference>
<keyword evidence="9 21" id="KW-0285">Flavoprotein</keyword>
<dbReference type="PROSITE" id="PS50195">
    <property type="entry name" value="PX"/>
    <property type="match status" value="1"/>
</dbReference>
<dbReference type="GO" id="GO:0035091">
    <property type="term" value="F:phosphatidylinositol binding"/>
    <property type="evidence" value="ECO:0007669"/>
    <property type="project" value="InterPro"/>
</dbReference>
<protein>
    <recommendedName>
        <fullName evidence="21">Ubiquinone biosynthesis monooxygenase COQ6, mitochondrial</fullName>
        <ecNumber evidence="21">1.14.15.45</ecNumber>
    </recommendedName>
    <alternativeName>
        <fullName evidence="21">2-methoxy-6-polyprenolphenol 4-hydroxylase</fullName>
        <ecNumber evidence="21">1.14.15.46</ecNumber>
    </alternativeName>
</protein>
<keyword evidence="10 21" id="KW-0831">Ubiquinone biosynthesis</keyword>
<dbReference type="InterPro" id="IPR027267">
    <property type="entry name" value="AH/BAR_dom_sf"/>
</dbReference>
<keyword evidence="16 21" id="KW-0503">Monooxygenase</keyword>
<organism evidence="25 26">
    <name type="scientific">Rasamsonia emersonii (strain ATCC 16479 / CBS 393.64 / IMI 116815)</name>
    <dbReference type="NCBI Taxonomy" id="1408163"/>
    <lineage>
        <taxon>Eukaryota</taxon>
        <taxon>Fungi</taxon>
        <taxon>Dikarya</taxon>
        <taxon>Ascomycota</taxon>
        <taxon>Pezizomycotina</taxon>
        <taxon>Eurotiomycetes</taxon>
        <taxon>Eurotiomycetidae</taxon>
        <taxon>Eurotiales</taxon>
        <taxon>Trichocomaceae</taxon>
        <taxon>Rasamsonia</taxon>
    </lineage>
</organism>
<evidence type="ECO:0000256" key="4">
    <source>
        <dbReference type="ARBA" id="ARBA00004623"/>
    </source>
</evidence>
<dbReference type="SUPFAM" id="SSF51905">
    <property type="entry name" value="FAD/NAD(P)-binding domain"/>
    <property type="match status" value="1"/>
</dbReference>
<evidence type="ECO:0000256" key="7">
    <source>
        <dbReference type="ARBA" id="ARBA00022448"/>
    </source>
</evidence>
<evidence type="ECO:0000256" key="21">
    <source>
        <dbReference type="HAMAP-Rule" id="MF_03193"/>
    </source>
</evidence>
<dbReference type="OrthoDB" id="205639at2759"/>
<dbReference type="InterPro" id="IPR036871">
    <property type="entry name" value="PX_dom_sf"/>
</dbReference>
<dbReference type="InterPro" id="IPR018168">
    <property type="entry name" value="Ubi_Hdrlase_CS"/>
</dbReference>
<dbReference type="FunFam" id="3.30.1520.10:FF:000035">
    <property type="entry name" value="Sorting nexin-4 protein"/>
    <property type="match status" value="1"/>
</dbReference>
<gene>
    <name evidence="21" type="primary">COQ6</name>
    <name evidence="25" type="ORF">T310_9417</name>
</gene>
<feature type="region of interest" description="Disordered" evidence="23">
    <location>
        <begin position="1"/>
        <end position="57"/>
    </location>
</feature>
<dbReference type="GO" id="GO:0031314">
    <property type="term" value="C:extrinsic component of mitochondrial inner membrane"/>
    <property type="evidence" value="ECO:0007669"/>
    <property type="project" value="UniProtKB-UniRule"/>
</dbReference>
<comment type="similarity">
    <text evidence="6">Belongs to the sorting nexin family.</text>
</comment>
<dbReference type="HAMAP" id="MF_03193">
    <property type="entry name" value="COQ6_monooxygenase"/>
    <property type="match status" value="1"/>
</dbReference>
<keyword evidence="11" id="KW-0967">Endosome</keyword>
<feature type="coiled-coil region" evidence="22">
    <location>
        <begin position="394"/>
        <end position="428"/>
    </location>
</feature>
<dbReference type="GO" id="GO:0106364">
    <property type="term" value="F:4-hydroxy-3-all-trans-polyprenylbenzoate oxygenase activity"/>
    <property type="evidence" value="ECO:0007669"/>
    <property type="project" value="UniProtKB-EC"/>
</dbReference>
<dbReference type="Gene3D" id="3.50.50.60">
    <property type="entry name" value="FAD/NAD(P)-binding domain"/>
    <property type="match status" value="2"/>
</dbReference>
<keyword evidence="14 21" id="KW-0560">Oxidoreductase</keyword>
<dbReference type="GO" id="GO:0034045">
    <property type="term" value="C:phagophore assembly site membrane"/>
    <property type="evidence" value="ECO:0007669"/>
    <property type="project" value="UniProtKB-SubCell"/>
</dbReference>
<sequence>MEPHDDFDSVSWRNDPQSDVSRPTTAGTDADDSGRSERDVNGKRRMSAAQEPQAGPLADAVDLAGIGDGVLECTVGSPLKENDGTKDAYISYLVTTHTDFKTFQKSDFSVRRRFRDFYFLYKTLYRDYPACAVPPLPDKHKVESYVTGDRFSPEFTQRRAWSLHRFIKRITLHPVLRRAPILAIFLESPDWNAHMRLRSSRGSNTSESGGGLFDNFTDTFVNAFTKVHKPDRRFIEVREKADKLDEDLNHVEKIVARVARREADLEADYAELATQFRKLVPLEPDIEVPLQIFAASVEETSRGFKALKDHTDQNYLGSLRDMEAYILSLKSLLKTREQKQLDFEALVEYRNKAVADRDSLANNPSSYYASNPLTSSPASFIRSKMEDMRGVDHEQSRRERIRKLELRIDELTREVESAKTTSEMFDEEVVREVADFERIKAVEFRDTLGALADKHIEFYQGVLNTWERFIVEMEGEIGVDDHQNDHRGGESVASYPQVNYYPVVLDGSLCISWNAHISRRRLTSEGTGLLCLQLRSFDPPRSSHPLIPDQQCVPEPASAAMRSLARSVLRPYVCPSCRRGLQSGRRGYASNSDQIPDIYDVVCVGGGPAGLALLAALRASPLTSELKVALIESQNLNKARNWSSAPHEFSNRCSSLTPSSVSFLQKIGAWKHVDSSRVQPYQEMHVWDGQTGSRISFDWSMETSPFENLRTVATMTENANLVRGLLSRIAELGDEGISIFSNTTVSSIQNGADHQDGPDLSAWPVLSLSPSPSAASSVPSTIAARLLVGADGINSPVRSFADISTDGWDYNRHGVVATLHQNGISAISPFSWGPIALLPLPNNHASLVWSTTVENATYLKSLPPQAFITMVNAAFRLSMTDLQYMLRLDPSSTTSSPSGEAISQHEDELQWRLQHTPLPSQIPPLVTSVQDRSVASFPLRFRHASSYISPRVALVGDAAHVIHPLAGQGLNLGLGDVASLVSAVEYAVSHGMDIGDLLSLERYVSERWAVNAKIGGVCDLLHRLYNVPGHGPVAWARSLGLDAIDKLPFVKSFIMKQAE</sequence>
<dbReference type="Gene3D" id="3.30.1520.10">
    <property type="entry name" value="Phox-like domain"/>
    <property type="match status" value="1"/>
</dbReference>
<evidence type="ECO:0000256" key="10">
    <source>
        <dbReference type="ARBA" id="ARBA00022688"/>
    </source>
</evidence>
<dbReference type="EC" id="1.14.15.45" evidence="21"/>
<keyword evidence="17" id="KW-0446">Lipid-binding</keyword>
<keyword evidence="12 21" id="KW-0999">Mitochondrion inner membrane</keyword>
<keyword evidence="26" id="KW-1185">Reference proteome</keyword>
<dbReference type="PROSITE" id="PS01304">
    <property type="entry name" value="UBIH"/>
    <property type="match status" value="1"/>
</dbReference>
<dbReference type="FunFam" id="3.50.50.60:FF:000245">
    <property type="entry name" value="Ubiquinone biosynthesis monooxygenase COQ6, mitochondrial"/>
    <property type="match status" value="1"/>
</dbReference>
<dbReference type="RefSeq" id="XP_013323569.1">
    <property type="nucleotide sequence ID" value="XM_013468115.1"/>
</dbReference>
<dbReference type="PANTHER" id="PTHR43876">
    <property type="entry name" value="UBIQUINONE BIOSYNTHESIS MONOOXYGENASE COQ6, MITOCHONDRIAL"/>
    <property type="match status" value="1"/>
</dbReference>
<keyword evidence="19 21" id="KW-0472">Membrane</keyword>
<dbReference type="EMBL" id="LASV01000724">
    <property type="protein sequence ID" value="KKA16957.1"/>
    <property type="molecule type" value="Genomic_DNA"/>
</dbReference>
<dbReference type="GO" id="GO:0120538">
    <property type="term" value="F:2-methoxy-6-polyprenolphenol 4-hydroxylase activity"/>
    <property type="evidence" value="ECO:0007669"/>
    <property type="project" value="UniProtKB-EC"/>
</dbReference>
<evidence type="ECO:0000256" key="18">
    <source>
        <dbReference type="ARBA" id="ARBA00023128"/>
    </source>
</evidence>
<dbReference type="InterPro" id="IPR036188">
    <property type="entry name" value="FAD/NAD-bd_sf"/>
</dbReference>
<dbReference type="EC" id="1.14.15.46" evidence="21"/>
<reference evidence="25 26" key="1">
    <citation type="submission" date="2015-04" db="EMBL/GenBank/DDBJ databases">
        <authorList>
            <person name="Heijne W.H."/>
            <person name="Fedorova N.D."/>
            <person name="Nierman W.C."/>
            <person name="Vollebregt A.W."/>
            <person name="Zhao Z."/>
            <person name="Wu L."/>
            <person name="Kumar M."/>
            <person name="Stam H."/>
            <person name="van den Berg M.A."/>
            <person name="Pel H.J."/>
        </authorList>
    </citation>
    <scope>NUCLEOTIDE SEQUENCE [LARGE SCALE GENOMIC DNA]</scope>
    <source>
        <strain evidence="25 26">CBS 393.64</strain>
    </source>
</reference>
<dbReference type="CDD" id="cd06863">
    <property type="entry name" value="PX_Atg24p"/>
    <property type="match status" value="1"/>
</dbReference>
<dbReference type="FunFam" id="3.50.50.60:FF:000021">
    <property type="entry name" value="Ubiquinone biosynthesis monooxygenase COQ6"/>
    <property type="match status" value="1"/>
</dbReference>
<dbReference type="PANTHER" id="PTHR43876:SF7">
    <property type="entry name" value="UBIQUINONE BIOSYNTHESIS MONOOXYGENASE COQ6, MITOCHONDRIAL"/>
    <property type="match status" value="1"/>
</dbReference>
<evidence type="ECO:0000256" key="12">
    <source>
        <dbReference type="ARBA" id="ARBA00022792"/>
    </source>
</evidence>
<evidence type="ECO:0000256" key="16">
    <source>
        <dbReference type="ARBA" id="ARBA00023033"/>
    </source>
</evidence>
<dbReference type="Gene3D" id="1.20.1270.60">
    <property type="entry name" value="Arfaptin homology (AH) domain/BAR domain"/>
    <property type="match status" value="1"/>
</dbReference>
<keyword evidence="22" id="KW-0175">Coiled coil</keyword>
<dbReference type="Pfam" id="PF00787">
    <property type="entry name" value="PX"/>
    <property type="match status" value="1"/>
</dbReference>
<feature type="compositionally biased region" description="Basic and acidic residues" evidence="23">
    <location>
        <begin position="32"/>
        <end position="42"/>
    </location>
</feature>
<evidence type="ECO:0000256" key="15">
    <source>
        <dbReference type="ARBA" id="ARBA00023006"/>
    </source>
</evidence>
<keyword evidence="15" id="KW-0072">Autophagy</keyword>
<evidence type="ECO:0000256" key="2">
    <source>
        <dbReference type="ARBA" id="ARBA00004481"/>
    </source>
</evidence>
<evidence type="ECO:0000313" key="25">
    <source>
        <dbReference type="EMBL" id="KKA16957.1"/>
    </source>
</evidence>
<comment type="function">
    <text evidence="21">FAD-dependent monooxygenase required for two non-consecutive steps during ubiquinone biosynthesis. Required for the C5-ring hydroxylation during ubiquinone biosynthesis by catalyzing the hydroxylation of 4-hydroxy-3-(all-trans-polyprenyl)benzoic acid to 3,4-dihydroxy-5-(all-trans-polyprenyl)benzoic acid. Also acts downstream of coq4, for the C1-hydroxylation during ubiquinone biosynthesis by catalyzing the hydroxylation of 2-methoxy-6-(all-trans-polyprenyl)phenol to 2-methoxy-6-(all-trans-polyprenyl)benzene-1,4-diol. The electrons required for the hydroxylation reaction are funneled indirectly to coq6 from NADPH via a ferredoxin/ferredoxin reductase system.</text>
</comment>
<dbReference type="GO" id="GO:0006914">
    <property type="term" value="P:autophagy"/>
    <property type="evidence" value="ECO:0007669"/>
    <property type="project" value="UniProtKB-KW"/>
</dbReference>
<comment type="pathway">
    <text evidence="21">Cofactor biosynthesis; ubiquinone biosynthesis.</text>
</comment>
<evidence type="ECO:0000256" key="14">
    <source>
        <dbReference type="ARBA" id="ARBA00023002"/>
    </source>
</evidence>
<dbReference type="InterPro" id="IPR000689">
    <property type="entry name" value="UbQ_mOase_COQ6"/>
</dbReference>
<evidence type="ECO:0000313" key="26">
    <source>
        <dbReference type="Proteomes" id="UP000053958"/>
    </source>
</evidence>
<dbReference type="SUPFAM" id="SSF64268">
    <property type="entry name" value="PX domain"/>
    <property type="match status" value="1"/>
</dbReference>
<dbReference type="InterPro" id="IPR051205">
    <property type="entry name" value="UbiH/COQ6_monooxygenase"/>
</dbReference>
<dbReference type="GO" id="GO:0005829">
    <property type="term" value="C:cytosol"/>
    <property type="evidence" value="ECO:0007669"/>
    <property type="project" value="UniProtKB-SubCell"/>
</dbReference>
<comment type="similarity">
    <text evidence="5 21">Belongs to the UbiH/COQ6 family.</text>
</comment>
<evidence type="ECO:0000256" key="3">
    <source>
        <dbReference type="ARBA" id="ARBA00004514"/>
    </source>
</evidence>
<accession>A0A0F4YFD4</accession>
<dbReference type="InterPro" id="IPR001683">
    <property type="entry name" value="PX_dom"/>
</dbReference>
<dbReference type="STRING" id="1408163.A0A0F4YFD4"/>
<dbReference type="FunFam" id="1.20.1270.60:FF:000042">
    <property type="entry name" value="Vacuolar targeting protein Atg24"/>
    <property type="match status" value="1"/>
</dbReference>
<evidence type="ECO:0000256" key="1">
    <source>
        <dbReference type="ARBA" id="ARBA00001974"/>
    </source>
</evidence>
<dbReference type="GO" id="GO:0010008">
    <property type="term" value="C:endosome membrane"/>
    <property type="evidence" value="ECO:0007669"/>
    <property type="project" value="UniProtKB-SubCell"/>
</dbReference>
<dbReference type="GO" id="GO:0071949">
    <property type="term" value="F:FAD binding"/>
    <property type="evidence" value="ECO:0007669"/>
    <property type="project" value="InterPro"/>
</dbReference>
<feature type="compositionally biased region" description="Polar residues" evidence="23">
    <location>
        <begin position="11"/>
        <end position="27"/>
    </location>
</feature>
<dbReference type="UniPathway" id="UPA00232"/>
<dbReference type="NCBIfam" id="TIGR01988">
    <property type="entry name" value="Ubi-OHases"/>
    <property type="match status" value="1"/>
</dbReference>
<evidence type="ECO:0000256" key="20">
    <source>
        <dbReference type="ARBA" id="ARBA00054950"/>
    </source>
</evidence>
<evidence type="ECO:0000256" key="11">
    <source>
        <dbReference type="ARBA" id="ARBA00022753"/>
    </source>
</evidence>
<evidence type="ECO:0000256" key="6">
    <source>
        <dbReference type="ARBA" id="ARBA00010883"/>
    </source>
</evidence>
<proteinExistence type="inferred from homology"/>